<keyword evidence="4" id="KW-1185">Reference proteome</keyword>
<feature type="compositionally biased region" description="Basic and acidic residues" evidence="1">
    <location>
        <begin position="437"/>
        <end position="446"/>
    </location>
</feature>
<protein>
    <recommendedName>
        <fullName evidence="2">DUF4378 domain-containing protein</fullName>
    </recommendedName>
</protein>
<feature type="region of interest" description="Disordered" evidence="1">
    <location>
        <begin position="687"/>
        <end position="715"/>
    </location>
</feature>
<evidence type="ECO:0000259" key="2">
    <source>
        <dbReference type="Pfam" id="PF14309"/>
    </source>
</evidence>
<dbReference type="AlphaFoldDB" id="A0A9Q0JKY1"/>
<organism evidence="3 4">
    <name type="scientific">Turnera subulata</name>
    <dbReference type="NCBI Taxonomy" id="218843"/>
    <lineage>
        <taxon>Eukaryota</taxon>
        <taxon>Viridiplantae</taxon>
        <taxon>Streptophyta</taxon>
        <taxon>Embryophyta</taxon>
        <taxon>Tracheophyta</taxon>
        <taxon>Spermatophyta</taxon>
        <taxon>Magnoliopsida</taxon>
        <taxon>eudicotyledons</taxon>
        <taxon>Gunneridae</taxon>
        <taxon>Pentapetalae</taxon>
        <taxon>rosids</taxon>
        <taxon>fabids</taxon>
        <taxon>Malpighiales</taxon>
        <taxon>Passifloraceae</taxon>
        <taxon>Turnera</taxon>
    </lineage>
</organism>
<gene>
    <name evidence="3" type="ORF">Tsubulata_026310</name>
</gene>
<evidence type="ECO:0000313" key="4">
    <source>
        <dbReference type="Proteomes" id="UP001141552"/>
    </source>
</evidence>
<comment type="caution">
    <text evidence="3">The sequence shown here is derived from an EMBL/GenBank/DDBJ whole genome shotgun (WGS) entry which is preliminary data.</text>
</comment>
<evidence type="ECO:0000313" key="3">
    <source>
        <dbReference type="EMBL" id="KAJ4845444.1"/>
    </source>
</evidence>
<accession>A0A9Q0JKY1</accession>
<reference evidence="3" key="1">
    <citation type="submission" date="2022-02" db="EMBL/GenBank/DDBJ databases">
        <authorList>
            <person name="Henning P.M."/>
            <person name="McCubbin A.G."/>
            <person name="Shore J.S."/>
        </authorList>
    </citation>
    <scope>NUCLEOTIDE SEQUENCE</scope>
    <source>
        <strain evidence="3">F60SS</strain>
        <tissue evidence="3">Leaves</tissue>
    </source>
</reference>
<dbReference type="InterPro" id="IPR044257">
    <property type="entry name" value="TRM32-like"/>
</dbReference>
<sequence length="908" mass="102857">MVLLSHLNSRPFKFQLLLIQKVLALQQIASLLLSEIWEGTWRAKTLVVLDLRAIIQAACGVYFTFFITTTGIMSKRYLCAEDTEEENMQFGKMSSIAGQIMFLNFISAFLGCGNPKTISFHDYNDDGVQEYLNSEAVPLLVEKQTTKAKSTNRSSGKDRIKALIADEMSKRSQLLRTRSIHYLESRDWPNQIIILRNPEAYSKQNLLSSRHAFSSQKSDKLTSTTSNQNLSVVDKHLTREFSCPPFKEYADVLEIFKVNKKSFLEIAQNPDVEALQDIHHTLNAKGRLRKSGSFPAADFSHLRYLRPSTLEHKKNEIWSSPKGGNLQMGVPSPKFDASNSLEDSHEMSLVSINADTTRSTQASSPSLASSHRLVKHGWNLSFMHHFKDIKKKIRHALKESKKESRRSHKLVNGHVQKVPFGGQFSVDANKMSEKIEETKVHQDGAESHLTNDSSNDLGESRLSSMRRASSVKDSVDRYTQLLEQSFEREAKWHQYQSRSLKLSNEDRSSSSGYSLKSFKRRLSLPELESFFPLPSEVVPDDDLLSSKIKSRTVMECDTLAENDMESTSIPPVKKRSEPLDVIEETELQEKEIESVRRSESCECSGDLIGSISEGIAKPGEPNENKIESEIQEVRAHSGQEIGSTICDHGENEEQSPVSVLKTPFQHDTTNPIDQFPAVEGSVLDSRQKHIREPDSSTIAEESSTQDSLSGLVPTAKPESSIEIIEKIIVDNHLLHSEAKGQQDDPDFYYVRDVLETSGFMDKGHAGTWYSLDQPLSPTLFKELEAYLHHHQQEPSSKEPCDHHHLLFDLINEELLNIYKSSLAYFPKHFSFTQPVRPLPKGSHVLEEVWERIKWYKNSKSLDQSLDDIVGRDLAKADGWLNLHLDVEDVALDLEDWIFDELLEDAVGF</sequence>
<feature type="compositionally biased region" description="Polar residues" evidence="1">
    <location>
        <begin position="695"/>
        <end position="708"/>
    </location>
</feature>
<dbReference type="PANTHER" id="PTHR47071:SF2">
    <property type="entry name" value="PROTEIN TRM32"/>
    <property type="match status" value="1"/>
</dbReference>
<dbReference type="InterPro" id="IPR025486">
    <property type="entry name" value="DUF4378"/>
</dbReference>
<name>A0A9Q0JKY1_9ROSI</name>
<dbReference type="Pfam" id="PF14309">
    <property type="entry name" value="DUF4378"/>
    <property type="match status" value="1"/>
</dbReference>
<dbReference type="OrthoDB" id="758104at2759"/>
<feature type="compositionally biased region" description="Polar residues" evidence="1">
    <location>
        <begin position="448"/>
        <end position="467"/>
    </location>
</feature>
<dbReference type="EMBL" id="JAKUCV010001674">
    <property type="protein sequence ID" value="KAJ4845444.1"/>
    <property type="molecule type" value="Genomic_DNA"/>
</dbReference>
<reference evidence="3" key="2">
    <citation type="journal article" date="2023" name="Plants (Basel)">
        <title>Annotation of the Turnera subulata (Passifloraceae) Draft Genome Reveals the S-Locus Evolved after the Divergence of Turneroideae from Passifloroideae in a Stepwise Manner.</title>
        <authorList>
            <person name="Henning P.M."/>
            <person name="Roalson E.H."/>
            <person name="Mir W."/>
            <person name="McCubbin A.G."/>
            <person name="Shore J.S."/>
        </authorList>
    </citation>
    <scope>NUCLEOTIDE SEQUENCE</scope>
    <source>
        <strain evidence="3">F60SS</strain>
    </source>
</reference>
<feature type="region of interest" description="Disordered" evidence="1">
    <location>
        <begin position="437"/>
        <end position="469"/>
    </location>
</feature>
<dbReference type="PANTHER" id="PTHR47071">
    <property type="entry name" value="PROTEIN TRM32"/>
    <property type="match status" value="1"/>
</dbReference>
<evidence type="ECO:0000256" key="1">
    <source>
        <dbReference type="SAM" id="MobiDB-lite"/>
    </source>
</evidence>
<proteinExistence type="predicted"/>
<feature type="domain" description="DUF4378" evidence="2">
    <location>
        <begin position="746"/>
        <end position="904"/>
    </location>
</feature>
<dbReference type="Proteomes" id="UP001141552">
    <property type="component" value="Unassembled WGS sequence"/>
</dbReference>